<evidence type="ECO:0000256" key="1">
    <source>
        <dbReference type="ARBA" id="ARBA00009437"/>
    </source>
</evidence>
<comment type="similarity">
    <text evidence="1">Belongs to the LysR transcriptional regulatory family.</text>
</comment>
<evidence type="ECO:0000313" key="7">
    <source>
        <dbReference type="Proteomes" id="UP000293719"/>
    </source>
</evidence>
<keyword evidence="7" id="KW-1185">Reference proteome</keyword>
<sequence>MNEPNWDDLRIFLRVCEGGGLTGAAASTGLSPATIGRRVTALEQCIGRTLFERSQAGYRLTADGRTLRDKARAVEAGMRPIADWSRTSGEKPGVRVSAGTWTANFLADHFTALWSPADAFHICFKTTEARLDLAHREAEIGLRNAPPETGNLAVRKLADVAFAPYRAAHLPGDAALDWVAIGRDEALTASARWVLDQADAPVAAWANTPRTLADLVAAGAGRGVLPCFAGDRDRRLVRAGPVIAGMAHAQYMITHGDDRHRPEVRTLIGRIAALIERNADLYRGERFVEAA</sequence>
<dbReference type="Pfam" id="PF00126">
    <property type="entry name" value="HTH_1"/>
    <property type="match status" value="1"/>
</dbReference>
<evidence type="ECO:0000256" key="3">
    <source>
        <dbReference type="ARBA" id="ARBA00023125"/>
    </source>
</evidence>
<feature type="domain" description="HTH lysR-type" evidence="5">
    <location>
        <begin position="4"/>
        <end position="61"/>
    </location>
</feature>
<name>A0A4P6UXN5_9HYPH</name>
<keyword evidence="3" id="KW-0238">DNA-binding</keyword>
<dbReference type="Gene3D" id="1.10.10.10">
    <property type="entry name" value="Winged helix-like DNA-binding domain superfamily/Winged helix DNA-binding domain"/>
    <property type="match status" value="1"/>
</dbReference>
<dbReference type="InterPro" id="IPR058163">
    <property type="entry name" value="LysR-type_TF_proteobact-type"/>
</dbReference>
<protein>
    <submittedName>
        <fullName evidence="6">LysR family transcriptional regulator</fullName>
    </submittedName>
</protein>
<dbReference type="RefSeq" id="WP_131615271.1">
    <property type="nucleotide sequence ID" value="NZ_CP036532.1"/>
</dbReference>
<dbReference type="AlphaFoldDB" id="A0A4P6UXN5"/>
<dbReference type="GO" id="GO:0006351">
    <property type="term" value="P:DNA-templated transcription"/>
    <property type="evidence" value="ECO:0007669"/>
    <property type="project" value="TreeGrafter"/>
</dbReference>
<dbReference type="Pfam" id="PF03466">
    <property type="entry name" value="LysR_substrate"/>
    <property type="match status" value="1"/>
</dbReference>
<dbReference type="GO" id="GO:0043565">
    <property type="term" value="F:sequence-specific DNA binding"/>
    <property type="evidence" value="ECO:0007669"/>
    <property type="project" value="TreeGrafter"/>
</dbReference>
<organism evidence="6 7">
    <name type="scientific">Roseitalea porphyridii</name>
    <dbReference type="NCBI Taxonomy" id="1852022"/>
    <lineage>
        <taxon>Bacteria</taxon>
        <taxon>Pseudomonadati</taxon>
        <taxon>Pseudomonadota</taxon>
        <taxon>Alphaproteobacteria</taxon>
        <taxon>Hyphomicrobiales</taxon>
        <taxon>Ahrensiaceae</taxon>
        <taxon>Roseitalea</taxon>
    </lineage>
</organism>
<dbReference type="PROSITE" id="PS50931">
    <property type="entry name" value="HTH_LYSR"/>
    <property type="match status" value="1"/>
</dbReference>
<accession>A0A4P6UXN5</accession>
<dbReference type="PANTHER" id="PTHR30537:SF3">
    <property type="entry name" value="TRANSCRIPTIONAL REGULATORY PROTEIN"/>
    <property type="match status" value="1"/>
</dbReference>
<dbReference type="SUPFAM" id="SSF53850">
    <property type="entry name" value="Periplasmic binding protein-like II"/>
    <property type="match status" value="1"/>
</dbReference>
<gene>
    <name evidence="6" type="ORF">E0E05_02465</name>
</gene>
<dbReference type="GO" id="GO:0003700">
    <property type="term" value="F:DNA-binding transcription factor activity"/>
    <property type="evidence" value="ECO:0007669"/>
    <property type="project" value="InterPro"/>
</dbReference>
<dbReference type="PANTHER" id="PTHR30537">
    <property type="entry name" value="HTH-TYPE TRANSCRIPTIONAL REGULATOR"/>
    <property type="match status" value="1"/>
</dbReference>
<dbReference type="EMBL" id="CP036532">
    <property type="protein sequence ID" value="QBK29555.1"/>
    <property type="molecule type" value="Genomic_DNA"/>
</dbReference>
<evidence type="ECO:0000259" key="5">
    <source>
        <dbReference type="PROSITE" id="PS50931"/>
    </source>
</evidence>
<dbReference type="OrthoDB" id="9787460at2"/>
<evidence type="ECO:0000256" key="2">
    <source>
        <dbReference type="ARBA" id="ARBA00023015"/>
    </source>
</evidence>
<dbReference type="KEGG" id="rpod:E0E05_02465"/>
<evidence type="ECO:0000313" key="6">
    <source>
        <dbReference type="EMBL" id="QBK29555.1"/>
    </source>
</evidence>
<reference evidence="6 7" key="1">
    <citation type="journal article" date="2017" name="Int. J. Syst. Evol. Microbiol.">
        <title>Roseitalea porphyridii gen. nov., sp. nov., isolated from a red alga, and reclassification of Hoeflea suaedae Chung et al. 2013 as Pseudohoeflea suaedae gen. nov., comb. nov.</title>
        <authorList>
            <person name="Hyeon J.W."/>
            <person name="Jeong S.E."/>
            <person name="Baek K."/>
            <person name="Jeon C.O."/>
        </authorList>
    </citation>
    <scope>NUCLEOTIDE SEQUENCE [LARGE SCALE GENOMIC DNA]</scope>
    <source>
        <strain evidence="6 7">MA7-20</strain>
    </source>
</reference>
<keyword evidence="2" id="KW-0805">Transcription regulation</keyword>
<proteinExistence type="inferred from homology"/>
<dbReference type="InterPro" id="IPR036390">
    <property type="entry name" value="WH_DNA-bd_sf"/>
</dbReference>
<dbReference type="SUPFAM" id="SSF46785">
    <property type="entry name" value="Winged helix' DNA-binding domain"/>
    <property type="match status" value="1"/>
</dbReference>
<dbReference type="InterPro" id="IPR005119">
    <property type="entry name" value="LysR_subst-bd"/>
</dbReference>
<dbReference type="GeneID" id="90766147"/>
<evidence type="ECO:0000256" key="4">
    <source>
        <dbReference type="ARBA" id="ARBA00023163"/>
    </source>
</evidence>
<dbReference type="Proteomes" id="UP000293719">
    <property type="component" value="Chromosome"/>
</dbReference>
<keyword evidence="4" id="KW-0804">Transcription</keyword>
<dbReference type="InterPro" id="IPR036388">
    <property type="entry name" value="WH-like_DNA-bd_sf"/>
</dbReference>
<dbReference type="InterPro" id="IPR000847">
    <property type="entry name" value="LysR_HTH_N"/>
</dbReference>